<dbReference type="Proteomes" id="UP000377595">
    <property type="component" value="Unassembled WGS sequence"/>
</dbReference>
<organism evidence="2 3">
    <name type="scientific">Acrocarpospora pleiomorpha</name>
    <dbReference type="NCBI Taxonomy" id="90975"/>
    <lineage>
        <taxon>Bacteria</taxon>
        <taxon>Bacillati</taxon>
        <taxon>Actinomycetota</taxon>
        <taxon>Actinomycetes</taxon>
        <taxon>Streptosporangiales</taxon>
        <taxon>Streptosporangiaceae</taxon>
        <taxon>Acrocarpospora</taxon>
    </lineage>
</organism>
<evidence type="ECO:0000313" key="2">
    <source>
        <dbReference type="EMBL" id="GES22472.1"/>
    </source>
</evidence>
<comment type="caution">
    <text evidence="2">The sequence shown here is derived from an EMBL/GenBank/DDBJ whole genome shotgun (WGS) entry which is preliminary data.</text>
</comment>
<dbReference type="EMBL" id="BLAF01000031">
    <property type="protein sequence ID" value="GES22472.1"/>
    <property type="molecule type" value="Genomic_DNA"/>
</dbReference>
<accession>A0A5M3XNE7</accession>
<protein>
    <submittedName>
        <fullName evidence="2">Uncharacterized protein</fullName>
    </submittedName>
</protein>
<sequence>MPEWAVVVSIVAVPVPEQLGVTTCQVPLGVDPVWSSKPEQTTAPEQPGGGLGEGLGLGDGLGDGLGRWGTRSQGPMVTAPLTACQNLIEAVRVWRSPWLDLPCTLSGQKVAIRSLGDSVNVSAGPSCGCGLGYSTFPDCP</sequence>
<evidence type="ECO:0000256" key="1">
    <source>
        <dbReference type="SAM" id="MobiDB-lite"/>
    </source>
</evidence>
<feature type="compositionally biased region" description="Gly residues" evidence="1">
    <location>
        <begin position="47"/>
        <end position="67"/>
    </location>
</feature>
<name>A0A5M3XNE7_9ACTN</name>
<proteinExistence type="predicted"/>
<keyword evidence="3" id="KW-1185">Reference proteome</keyword>
<reference evidence="2 3" key="1">
    <citation type="submission" date="2019-10" db="EMBL/GenBank/DDBJ databases">
        <title>Whole genome shotgun sequence of Acrocarpospora pleiomorpha NBRC 16267.</title>
        <authorList>
            <person name="Ichikawa N."/>
            <person name="Kimura A."/>
            <person name="Kitahashi Y."/>
            <person name="Komaki H."/>
            <person name="Oguchi A."/>
        </authorList>
    </citation>
    <scope>NUCLEOTIDE SEQUENCE [LARGE SCALE GENOMIC DNA]</scope>
    <source>
        <strain evidence="2 3">NBRC 16267</strain>
    </source>
</reference>
<gene>
    <name evidence="2" type="ORF">Aple_053690</name>
</gene>
<feature type="region of interest" description="Disordered" evidence="1">
    <location>
        <begin position="33"/>
        <end position="72"/>
    </location>
</feature>
<dbReference type="AlphaFoldDB" id="A0A5M3XNE7"/>
<evidence type="ECO:0000313" key="3">
    <source>
        <dbReference type="Proteomes" id="UP000377595"/>
    </source>
</evidence>